<evidence type="ECO:0000256" key="3">
    <source>
        <dbReference type="ARBA" id="ARBA00023157"/>
    </source>
</evidence>
<proteinExistence type="inferred from homology"/>
<dbReference type="PANTHER" id="PTHR31468:SF2">
    <property type="entry name" value="1,3-BETA-GLUCANOSYLTRANSFERASE GAS1"/>
    <property type="match status" value="1"/>
</dbReference>
<dbReference type="Gene3D" id="3.20.20.80">
    <property type="entry name" value="Glycosidases"/>
    <property type="match status" value="1"/>
</dbReference>
<gene>
    <name evidence="5" type="ORF">CCMP2556_LOCUS30291</name>
</gene>
<keyword evidence="6" id="KW-1185">Reference proteome</keyword>
<dbReference type="InterPro" id="IPR017853">
    <property type="entry name" value="GH"/>
</dbReference>
<evidence type="ECO:0000256" key="2">
    <source>
        <dbReference type="ARBA" id="ARBA00022729"/>
    </source>
</evidence>
<evidence type="ECO:0000256" key="1">
    <source>
        <dbReference type="ARBA" id="ARBA00007528"/>
    </source>
</evidence>
<dbReference type="Pfam" id="PF03198">
    <property type="entry name" value="Glyco_hydro_72"/>
    <property type="match status" value="1"/>
</dbReference>
<organism evidence="5 6">
    <name type="scientific">Durusdinium trenchii</name>
    <dbReference type="NCBI Taxonomy" id="1381693"/>
    <lineage>
        <taxon>Eukaryota</taxon>
        <taxon>Sar</taxon>
        <taxon>Alveolata</taxon>
        <taxon>Dinophyceae</taxon>
        <taxon>Suessiales</taxon>
        <taxon>Symbiodiniaceae</taxon>
        <taxon>Durusdinium</taxon>
    </lineage>
</organism>
<comment type="similarity">
    <text evidence="1">Belongs to the glycosyl hydrolase 72 family.</text>
</comment>
<dbReference type="Proteomes" id="UP001642484">
    <property type="component" value="Unassembled WGS sequence"/>
</dbReference>
<sequence length="254" mass="28862">MFVVANEIDQLDKEGFAAYPCVKALTRDIHRYQREKGYRKVPLIYSNKDQGGSARLDIAKYLTCELESPDDVVDAFGLNVYSWCDPDYKSPDGTVDFKYSPYENVVKEFRSLPKPFLFTEFGCNTGAFETECPDYKGGRTWVQVAAMFDHMGDFLNGAVAFEFSMENNQYGLVITPGFLQGQNQLVITDNYYSLQKEFTTHDVSQGSARHLPLPQCISKATADQLQYKERVHQVSDWTKLPPTPVMPEDNTLLP</sequence>
<keyword evidence="4" id="KW-0325">Glycoprotein</keyword>
<dbReference type="EMBL" id="CAXAMN010021629">
    <property type="protein sequence ID" value="CAK9061618.1"/>
    <property type="molecule type" value="Genomic_DNA"/>
</dbReference>
<name>A0ABP0NCV5_9DINO</name>
<evidence type="ECO:0000313" key="6">
    <source>
        <dbReference type="Proteomes" id="UP001642484"/>
    </source>
</evidence>
<evidence type="ECO:0008006" key="7">
    <source>
        <dbReference type="Google" id="ProtNLM"/>
    </source>
</evidence>
<reference evidence="5 6" key="1">
    <citation type="submission" date="2024-02" db="EMBL/GenBank/DDBJ databases">
        <authorList>
            <person name="Chen Y."/>
            <person name="Shah S."/>
            <person name="Dougan E. K."/>
            <person name="Thang M."/>
            <person name="Chan C."/>
        </authorList>
    </citation>
    <scope>NUCLEOTIDE SEQUENCE [LARGE SCALE GENOMIC DNA]</scope>
</reference>
<comment type="caution">
    <text evidence="5">The sequence shown here is derived from an EMBL/GenBank/DDBJ whole genome shotgun (WGS) entry which is preliminary data.</text>
</comment>
<dbReference type="PANTHER" id="PTHR31468">
    <property type="entry name" value="1,3-BETA-GLUCANOSYLTRANSFERASE GAS1"/>
    <property type="match status" value="1"/>
</dbReference>
<protein>
    <recommendedName>
        <fullName evidence="7">1,3-beta-glucanosyltransferase</fullName>
    </recommendedName>
</protein>
<evidence type="ECO:0000313" key="5">
    <source>
        <dbReference type="EMBL" id="CAK9061618.1"/>
    </source>
</evidence>
<accession>A0ABP0NCV5</accession>
<keyword evidence="2" id="KW-0732">Signal</keyword>
<dbReference type="SUPFAM" id="SSF51445">
    <property type="entry name" value="(Trans)glycosidases"/>
    <property type="match status" value="1"/>
</dbReference>
<dbReference type="InterPro" id="IPR004886">
    <property type="entry name" value="Glucanosyltransferase"/>
</dbReference>
<evidence type="ECO:0000256" key="4">
    <source>
        <dbReference type="ARBA" id="ARBA00023180"/>
    </source>
</evidence>
<keyword evidence="3" id="KW-1015">Disulfide bond</keyword>